<protein>
    <submittedName>
        <fullName evidence="2">Uncharacterized protein</fullName>
    </submittedName>
</protein>
<comment type="caution">
    <text evidence="2">The sequence shown here is derived from an EMBL/GenBank/DDBJ whole genome shotgun (WGS) entry which is preliminary data.</text>
</comment>
<name>A0A8S8ZBK6_SORMA</name>
<feature type="compositionally biased region" description="Basic and acidic residues" evidence="1">
    <location>
        <begin position="105"/>
        <end position="115"/>
    </location>
</feature>
<proteinExistence type="predicted"/>
<gene>
    <name evidence="2" type="ORF">SMACR_00589</name>
</gene>
<evidence type="ECO:0000256" key="1">
    <source>
        <dbReference type="SAM" id="MobiDB-lite"/>
    </source>
</evidence>
<accession>A0A8S8ZBK6</accession>
<organism evidence="2 3">
    <name type="scientific">Sordaria macrospora</name>
    <dbReference type="NCBI Taxonomy" id="5147"/>
    <lineage>
        <taxon>Eukaryota</taxon>
        <taxon>Fungi</taxon>
        <taxon>Dikarya</taxon>
        <taxon>Ascomycota</taxon>
        <taxon>Pezizomycotina</taxon>
        <taxon>Sordariomycetes</taxon>
        <taxon>Sordariomycetidae</taxon>
        <taxon>Sordariales</taxon>
        <taxon>Sordariaceae</taxon>
        <taxon>Sordaria</taxon>
    </lineage>
</organism>
<evidence type="ECO:0000313" key="2">
    <source>
        <dbReference type="EMBL" id="KAA8628037.1"/>
    </source>
</evidence>
<feature type="compositionally biased region" description="Acidic residues" evidence="1">
    <location>
        <begin position="116"/>
        <end position="131"/>
    </location>
</feature>
<reference evidence="2 3" key="1">
    <citation type="submission" date="2017-07" db="EMBL/GenBank/DDBJ databases">
        <title>Genome sequence of the Sordaria macrospora wild type strain R19027.</title>
        <authorList>
            <person name="Nowrousian M."/>
            <person name="Teichert I."/>
            <person name="Kueck U."/>
        </authorList>
    </citation>
    <scope>NUCLEOTIDE SEQUENCE [LARGE SCALE GENOMIC DNA]</scope>
    <source>
        <strain evidence="2 3">R19027</strain>
        <tissue evidence="2">Mycelium</tissue>
    </source>
</reference>
<evidence type="ECO:0000313" key="3">
    <source>
        <dbReference type="Proteomes" id="UP000433876"/>
    </source>
</evidence>
<feature type="region of interest" description="Disordered" evidence="1">
    <location>
        <begin position="105"/>
        <end position="145"/>
    </location>
</feature>
<dbReference type="AlphaFoldDB" id="A0A8S8ZBK6"/>
<dbReference type="EMBL" id="NMPR01000212">
    <property type="protein sequence ID" value="KAA8628037.1"/>
    <property type="molecule type" value="Genomic_DNA"/>
</dbReference>
<sequence>MSSPAAQNADRAIGSMSRFPTTAETPAIDADHKNIVTSAQDGKIKETESKSIGNQPANVADVPTIDGAATASTRPVGVYYPSRRPNIFRARAKHLRFPEFDHKPVTSDAVDKSAGDMEEDDDEFTMEDLEELQSAQKEETEKKTKKFVSIVQQTTWGSRVEDLGTVHEVEEE</sequence>
<dbReference type="Proteomes" id="UP000433876">
    <property type="component" value="Unassembled WGS sequence"/>
</dbReference>
<dbReference type="VEuPathDB" id="FungiDB:SMAC_00589"/>
<feature type="region of interest" description="Disordered" evidence="1">
    <location>
        <begin position="1"/>
        <end position="71"/>
    </location>
</feature>